<evidence type="ECO:0000313" key="1">
    <source>
        <dbReference type="EMBL" id="CAG8732417.1"/>
    </source>
</evidence>
<evidence type="ECO:0000313" key="2">
    <source>
        <dbReference type="Proteomes" id="UP000789525"/>
    </source>
</evidence>
<gene>
    <name evidence="1" type="ORF">ACOLOM_LOCUS11723</name>
</gene>
<comment type="caution">
    <text evidence="1">The sequence shown here is derived from an EMBL/GenBank/DDBJ whole genome shotgun (WGS) entry which is preliminary data.</text>
</comment>
<organism evidence="1 2">
    <name type="scientific">Acaulospora colombiana</name>
    <dbReference type="NCBI Taxonomy" id="27376"/>
    <lineage>
        <taxon>Eukaryota</taxon>
        <taxon>Fungi</taxon>
        <taxon>Fungi incertae sedis</taxon>
        <taxon>Mucoromycota</taxon>
        <taxon>Glomeromycotina</taxon>
        <taxon>Glomeromycetes</taxon>
        <taxon>Diversisporales</taxon>
        <taxon>Acaulosporaceae</taxon>
        <taxon>Acaulospora</taxon>
    </lineage>
</organism>
<accession>A0ACA9Q3R5</accession>
<reference evidence="1" key="1">
    <citation type="submission" date="2021-06" db="EMBL/GenBank/DDBJ databases">
        <authorList>
            <person name="Kallberg Y."/>
            <person name="Tangrot J."/>
            <person name="Rosling A."/>
        </authorList>
    </citation>
    <scope>NUCLEOTIDE SEQUENCE</scope>
    <source>
        <strain evidence="1">CL356</strain>
    </source>
</reference>
<dbReference type="Proteomes" id="UP000789525">
    <property type="component" value="Unassembled WGS sequence"/>
</dbReference>
<keyword evidence="2" id="KW-1185">Reference proteome</keyword>
<dbReference type="EMBL" id="CAJVPT010043505">
    <property type="protein sequence ID" value="CAG8732417.1"/>
    <property type="molecule type" value="Genomic_DNA"/>
</dbReference>
<sequence length="351" mass="39979">GPHRRLVLRNDPTLGSEEFIPIGKRKKQTEIDPQDSYRSIEGEKEREDDSDIFRTESSSDESEGPGLTAEQESIKELEKKLGRNPDDESSWLKLLDISVKSIPVTAKRGARARADIAISILERAISTHPANKISLLGGMEGLSCSYWSEPWKRSIIWLSWLEWRLSSSKSISDASTHAKTTVSALSGSEYEMVRFLEQAYAIFQAQLELSDFCPKILTNLPLNDRIERLEEFWESEVPRIGEKNAAGWAVWEQRGRPEAEEEPLDSLRDLVGFSISDDPYQRWYRRESACDLIGALSTRSFNEDQDDPFTTILFNDIREFLSDIRSDNARNYLRLAFLSFNGLHIPGLSIS</sequence>
<proteinExistence type="predicted"/>
<feature type="non-terminal residue" evidence="1">
    <location>
        <position position="1"/>
    </location>
</feature>
<protein>
    <submittedName>
        <fullName evidence="1">11367_t:CDS:1</fullName>
    </submittedName>
</protein>
<name>A0ACA9Q3R5_9GLOM</name>